<reference evidence="1" key="2">
    <citation type="journal article" date="2023" name="IMA Fungus">
        <title>Comparative genomic study of the Penicillium genus elucidates a diverse pangenome and 15 lateral gene transfer events.</title>
        <authorList>
            <person name="Petersen C."/>
            <person name="Sorensen T."/>
            <person name="Nielsen M.R."/>
            <person name="Sondergaard T.E."/>
            <person name="Sorensen J.L."/>
            <person name="Fitzpatrick D.A."/>
            <person name="Frisvad J.C."/>
            <person name="Nielsen K.L."/>
        </authorList>
    </citation>
    <scope>NUCLEOTIDE SEQUENCE</scope>
    <source>
        <strain evidence="1">IBT 29677</strain>
    </source>
</reference>
<proteinExistence type="predicted"/>
<accession>A0A9W9W623</accession>
<protein>
    <submittedName>
        <fullName evidence="1">Uncharacterized protein</fullName>
    </submittedName>
</protein>
<reference evidence="1" key="1">
    <citation type="submission" date="2022-12" db="EMBL/GenBank/DDBJ databases">
        <authorList>
            <person name="Petersen C."/>
        </authorList>
    </citation>
    <scope>NUCLEOTIDE SEQUENCE</scope>
    <source>
        <strain evidence="1">IBT 29677</strain>
    </source>
</reference>
<evidence type="ECO:0000313" key="2">
    <source>
        <dbReference type="Proteomes" id="UP001147747"/>
    </source>
</evidence>
<evidence type="ECO:0000313" key="1">
    <source>
        <dbReference type="EMBL" id="KAJ5404056.1"/>
    </source>
</evidence>
<organism evidence="1 2">
    <name type="scientific">Penicillium cosmopolitanum</name>
    <dbReference type="NCBI Taxonomy" id="1131564"/>
    <lineage>
        <taxon>Eukaryota</taxon>
        <taxon>Fungi</taxon>
        <taxon>Dikarya</taxon>
        <taxon>Ascomycota</taxon>
        <taxon>Pezizomycotina</taxon>
        <taxon>Eurotiomycetes</taxon>
        <taxon>Eurotiomycetidae</taxon>
        <taxon>Eurotiales</taxon>
        <taxon>Aspergillaceae</taxon>
        <taxon>Penicillium</taxon>
    </lineage>
</organism>
<dbReference type="RefSeq" id="XP_056491298.1">
    <property type="nucleotide sequence ID" value="XM_056628564.1"/>
</dbReference>
<dbReference type="Proteomes" id="UP001147747">
    <property type="component" value="Unassembled WGS sequence"/>
</dbReference>
<dbReference type="OrthoDB" id="5275938at2759"/>
<dbReference type="GeneID" id="81367544"/>
<dbReference type="EMBL" id="JAPZBU010000005">
    <property type="protein sequence ID" value="KAJ5404056.1"/>
    <property type="molecule type" value="Genomic_DNA"/>
</dbReference>
<name>A0A9W9W623_9EURO</name>
<keyword evidence="2" id="KW-1185">Reference proteome</keyword>
<dbReference type="AlphaFoldDB" id="A0A9W9W623"/>
<comment type="caution">
    <text evidence="1">The sequence shown here is derived from an EMBL/GenBank/DDBJ whole genome shotgun (WGS) entry which is preliminary data.</text>
</comment>
<sequence length="503" mass="56382">MAVERNGTDSCSNLSHEYSSVHVFHDCTTPSARTDSNEQVGFGSDSMVPDSVNDAESIMLNDTFWDLPEEECDRIMLSGPENAVDLFSKTQCSTPSLDTDGFNYGLSPIQIPLSQHTAAFIAAQTKNATECISPETGRMVFCADRLSISEDCQTLCLQQKCVSKESSVENGSPAEVKCAVPVTLYVSFDEGQVVVDNEHLEEASRVSRGDDIGKNTRGARTFILQPAPEDDQFAFSVMRNVILGRASDIPDKIDFYSFLNFLLLADKYNQLDVVSRRARAWVWFHRHRIPETFDSSAVAWLWILWKLGMTSDFKRLSGMVQQHASWPINQMVTEYQVSLPQNIIDQIEQKRVSTLSKVKDLLDFHIRLHRQHYMEEFSTHYGESIPVNQGKVLTNSSVFGYLTLESERWLSLFNEASRDVEFYGVSFISVCEKAMSMMALKEWELKAPPSAKLMIASAVIPVPGIINALGSVRPSVPLSSGFEEELACLLQSLRNDDWGFVLS</sequence>
<gene>
    <name evidence="1" type="ORF">N7509_003927</name>
</gene>